<accession>X1H538</accession>
<dbReference type="EMBL" id="BARU01030619">
    <property type="protein sequence ID" value="GAH65301.1"/>
    <property type="molecule type" value="Genomic_DNA"/>
</dbReference>
<reference evidence="2" key="1">
    <citation type="journal article" date="2014" name="Front. Microbiol.">
        <title>High frequency of phylogenetically diverse reductive dehalogenase-homologous genes in deep subseafloor sedimentary metagenomes.</title>
        <authorList>
            <person name="Kawai M."/>
            <person name="Futagami T."/>
            <person name="Toyoda A."/>
            <person name="Takaki Y."/>
            <person name="Nishi S."/>
            <person name="Hori S."/>
            <person name="Arai W."/>
            <person name="Tsubouchi T."/>
            <person name="Morono Y."/>
            <person name="Uchiyama I."/>
            <person name="Ito T."/>
            <person name="Fujiyama A."/>
            <person name="Inagaki F."/>
            <person name="Takami H."/>
        </authorList>
    </citation>
    <scope>NUCLEOTIDE SEQUENCE</scope>
    <source>
        <strain evidence="2">Expedition CK06-06</strain>
    </source>
</reference>
<feature type="domain" description="Pyrroline-5-carboxylate reductase catalytic N-terminal" evidence="1">
    <location>
        <begin position="6"/>
        <end position="37"/>
    </location>
</feature>
<comment type="caution">
    <text evidence="2">The sequence shown here is derived from an EMBL/GenBank/DDBJ whole genome shotgun (WGS) entry which is preliminary data.</text>
</comment>
<evidence type="ECO:0000259" key="1">
    <source>
        <dbReference type="Pfam" id="PF03807"/>
    </source>
</evidence>
<organism evidence="2">
    <name type="scientific">marine sediment metagenome</name>
    <dbReference type="NCBI Taxonomy" id="412755"/>
    <lineage>
        <taxon>unclassified sequences</taxon>
        <taxon>metagenomes</taxon>
        <taxon>ecological metagenomes</taxon>
    </lineage>
</organism>
<name>X1H538_9ZZZZ</name>
<dbReference type="AlphaFoldDB" id="X1H538"/>
<dbReference type="Gene3D" id="3.40.50.720">
    <property type="entry name" value="NAD(P)-binding Rossmann-like Domain"/>
    <property type="match status" value="1"/>
</dbReference>
<evidence type="ECO:0000313" key="2">
    <source>
        <dbReference type="EMBL" id="GAH65301.1"/>
    </source>
</evidence>
<gene>
    <name evidence="2" type="ORF">S03H2_48551</name>
</gene>
<protein>
    <recommendedName>
        <fullName evidence="1">Pyrroline-5-carboxylate reductase catalytic N-terminal domain-containing protein</fullName>
    </recommendedName>
</protein>
<dbReference type="Pfam" id="PF03807">
    <property type="entry name" value="F420_oxidored"/>
    <property type="match status" value="1"/>
</dbReference>
<proteinExistence type="predicted"/>
<dbReference type="InterPro" id="IPR028939">
    <property type="entry name" value="P5C_Rdtase_cat_N"/>
</dbReference>
<sequence length="46" mass="4819">MLNNKKVAIIGVGKIGETLLNGMIKNNLVKKENLAGSTAPKISIAI</sequence>